<dbReference type="Proteomes" id="UP000318946">
    <property type="component" value="Chromosome"/>
</dbReference>
<organism evidence="1 2">
    <name type="scientific">Alistipes communis</name>
    <dbReference type="NCBI Taxonomy" id="2585118"/>
    <lineage>
        <taxon>Bacteria</taxon>
        <taxon>Pseudomonadati</taxon>
        <taxon>Bacteroidota</taxon>
        <taxon>Bacteroidia</taxon>
        <taxon>Bacteroidales</taxon>
        <taxon>Rikenellaceae</taxon>
        <taxon>Alistipes</taxon>
    </lineage>
</organism>
<evidence type="ECO:0000313" key="1">
    <source>
        <dbReference type="EMBL" id="BBL04567.1"/>
    </source>
</evidence>
<dbReference type="SUPFAM" id="SSF69349">
    <property type="entry name" value="Phage fibre proteins"/>
    <property type="match status" value="1"/>
</dbReference>
<dbReference type="OrthoDB" id="2236309at2"/>
<dbReference type="RefSeq" id="WP_141412987.1">
    <property type="nucleotide sequence ID" value="NZ_AP019735.1"/>
</dbReference>
<accession>A0A4Y1WUJ5</accession>
<protein>
    <submittedName>
        <fullName evidence="1">Uncharacterized protein</fullName>
    </submittedName>
</protein>
<dbReference type="GeneID" id="78342599"/>
<dbReference type="AlphaFoldDB" id="A0A4Y1WUJ5"/>
<proteinExistence type="predicted"/>
<dbReference type="KEGG" id="acou:A5CBH24_18800"/>
<reference evidence="2" key="1">
    <citation type="submission" date="2019-06" db="EMBL/GenBank/DDBJ databases">
        <title>Alistipes onderdonkii subsp. vulgaris subsp. nov., Alistipes dispar sp. nov. and Alistipes communis sp. nov., isolated from human faeces, and creation of Alistipes onderdonkii subsp. onderdonkii subsp. nov.</title>
        <authorList>
            <person name="Sakamoto M."/>
            <person name="Ikeyama N."/>
            <person name="Ogata Y."/>
            <person name="Suda W."/>
            <person name="Iino T."/>
            <person name="Hattori M."/>
            <person name="Ohkuma M."/>
        </authorList>
    </citation>
    <scope>NUCLEOTIDE SEQUENCE [LARGE SCALE GENOMIC DNA]</scope>
    <source>
        <strain evidence="2">5CBH24</strain>
    </source>
</reference>
<name>A0A4Y1WUJ5_9BACT</name>
<evidence type="ECO:0000313" key="2">
    <source>
        <dbReference type="Proteomes" id="UP000318946"/>
    </source>
</evidence>
<sequence>MSKTIQSRIQHSVYTAAVLKAKNPVLLKGEVVYESDTCKYKIGDGSTAWNTLPYGGGNFEGPISAADITQDTTHRFVTDTEKTTWNGKASTAVVTQSANGLMSAADKKKLDGVAAGANNYQHPATHPASVIVQDSTHRFVTDTEKTTWNGKASTAVATQSANGLMSAADKKKLDGITDDILSLPGEGYEEVEIVDQVSMSASGVMVKVVPGFVLFIIKSVQFGGLKTAKFTLPGFIIGSVLTPAAFRAPGGTCTTIYISTATDKTNKCSNIMFSGVDNAGEVTAPLTFAIQATSFSRE</sequence>
<keyword evidence="2" id="KW-1185">Reference proteome</keyword>
<gene>
    <name evidence="1" type="ORF">A5CBH24_18800</name>
</gene>
<dbReference type="EMBL" id="AP019735">
    <property type="protein sequence ID" value="BBL04567.1"/>
    <property type="molecule type" value="Genomic_DNA"/>
</dbReference>